<accession>A0A4Y7X200</accession>
<dbReference type="Pfam" id="PF10966">
    <property type="entry name" value="DUF2768"/>
    <property type="match status" value="1"/>
</dbReference>
<sequence>MSDAMMNMWISFIGLFLMFVSVVTAIVSREKLSGFLQKVVLVFSFLCLVVSGLIVFYIVIGGPTSTHGS</sequence>
<evidence type="ECO:0000256" key="1">
    <source>
        <dbReference type="SAM" id="Phobius"/>
    </source>
</evidence>
<name>A0A0M0KLT0_ALKHA</name>
<reference evidence="2" key="1">
    <citation type="submission" date="2015-08" db="EMBL/GenBank/DDBJ databases">
        <title>Complete DNA Sequence of Pseudomonas syringae pv. actinidiae, the Causal Agent of Kiwifruit Canker Disease.</title>
        <authorList>
            <person name="Rikkerink E.H.A."/>
            <person name="Fineran P.C."/>
        </authorList>
    </citation>
    <scope>NUCLEOTIDE SEQUENCE</scope>
    <source>
        <strain evidence="2">DSM 13666</strain>
    </source>
</reference>
<keyword evidence="1" id="KW-0472">Membrane</keyword>
<accession>A0A0M0KLT0</accession>
<dbReference type="RefSeq" id="WP_010897805.1">
    <property type="nucleotide sequence ID" value="NZ_CP040441.1"/>
</dbReference>
<gene>
    <name evidence="2" type="ORF">AMD02_11275</name>
</gene>
<keyword evidence="1" id="KW-1133">Transmembrane helix</keyword>
<feature type="transmembrane region" description="Helical" evidence="1">
    <location>
        <begin position="6"/>
        <end position="27"/>
    </location>
</feature>
<evidence type="ECO:0000313" key="2">
    <source>
        <dbReference type="EMBL" id="KOO39358.1"/>
    </source>
</evidence>
<evidence type="ECO:0008006" key="3">
    <source>
        <dbReference type="Google" id="ProtNLM"/>
    </source>
</evidence>
<dbReference type="EMBL" id="LILD01000001">
    <property type="protein sequence ID" value="KOO39358.1"/>
    <property type="molecule type" value="Genomic_DNA"/>
</dbReference>
<proteinExistence type="predicted"/>
<dbReference type="GeneID" id="87597261"/>
<protein>
    <recommendedName>
        <fullName evidence="3">DUF2768 domain-containing protein</fullName>
    </recommendedName>
</protein>
<dbReference type="InterPro" id="IPR020076">
    <property type="entry name" value="DUF2768"/>
</dbReference>
<organism evidence="2">
    <name type="scientific">Halalkalibacterium halodurans</name>
    <name type="common">Bacillus halodurans</name>
    <dbReference type="NCBI Taxonomy" id="86665"/>
    <lineage>
        <taxon>Bacteria</taxon>
        <taxon>Bacillati</taxon>
        <taxon>Bacillota</taxon>
        <taxon>Bacilli</taxon>
        <taxon>Bacillales</taxon>
        <taxon>Bacillaceae</taxon>
        <taxon>Halalkalibacterium (ex Joshi et al. 2022)</taxon>
    </lineage>
</organism>
<dbReference type="OMA" id="NMWISFF"/>
<feature type="transmembrane region" description="Helical" evidence="1">
    <location>
        <begin position="39"/>
        <end position="60"/>
    </location>
</feature>
<keyword evidence="1" id="KW-0812">Transmembrane</keyword>
<dbReference type="PATRIC" id="fig|136160.3.peg.2663"/>
<comment type="caution">
    <text evidence="2">The sequence shown here is derived from an EMBL/GenBank/DDBJ whole genome shotgun (WGS) entry which is preliminary data.</text>
</comment>
<dbReference type="AlphaFoldDB" id="A0A0M0KLT0"/>